<gene>
    <name evidence="2" type="ORF">HA331_06230</name>
</gene>
<sequence length="387" mass="42637">MKALVGGIILPVSSPPIKNGVLLFDEESGKIVAVGKKEEVTIPEDAEIIEAPGKYISPGFVDAHSHIGMIPDGLEWEFQEANDFYSPIAPHLRAVDGFDPYDEAFKEAIAGGVTTVATGPGSANVMGGIGLLAKTYEEGFEKIIKPEAFIKMALGPKRPREYKSKYPYPTTRMGTVALMRTWFKRAREFMEGKIKTDNIDEEEIEMLRLLARALKREIQVKIHLSTSPDEIYAAIRIIKEFNLNATIDHAFGSQLVADMLSREGIPVIYGPPMITRIASFFRYVDDKAPVLLFKKGVNVSIMTDHPVLPEKHLRLLAAVVARNGLSLDDALKLITINPAKALGIDRFVGSLEPGKDADIVISSDHPIKPTSKIEIVFGRGREVYKAD</sequence>
<organism evidence="2 3">
    <name type="scientific">Pyrococcus horikoshii</name>
    <dbReference type="NCBI Taxonomy" id="53953"/>
    <lineage>
        <taxon>Archaea</taxon>
        <taxon>Methanobacteriati</taxon>
        <taxon>Methanobacteriota</taxon>
        <taxon>Thermococci</taxon>
        <taxon>Thermococcales</taxon>
        <taxon>Thermococcaceae</taxon>
        <taxon>Pyrococcus</taxon>
    </lineage>
</organism>
<dbReference type="GO" id="GO:0016810">
    <property type="term" value="F:hydrolase activity, acting on carbon-nitrogen (but not peptide) bonds"/>
    <property type="evidence" value="ECO:0007669"/>
    <property type="project" value="InterPro"/>
</dbReference>
<protein>
    <submittedName>
        <fullName evidence="2">Amidohydrolase</fullName>
    </submittedName>
</protein>
<keyword evidence="2" id="KW-0378">Hydrolase</keyword>
<dbReference type="SUPFAM" id="SSF51338">
    <property type="entry name" value="Composite domain of metallo-dependent hydrolases"/>
    <property type="match status" value="1"/>
</dbReference>
<dbReference type="EMBL" id="DUJN01000005">
    <property type="protein sequence ID" value="HII61328.1"/>
    <property type="molecule type" value="Genomic_DNA"/>
</dbReference>
<dbReference type="InterPro" id="IPR051781">
    <property type="entry name" value="Metallo-dep_Hydrolase"/>
</dbReference>
<reference evidence="2" key="1">
    <citation type="journal article" date="2020" name="bioRxiv">
        <title>A rank-normalized archaeal taxonomy based on genome phylogeny resolves widespread incomplete and uneven classifications.</title>
        <authorList>
            <person name="Rinke C."/>
            <person name="Chuvochina M."/>
            <person name="Mussig A.J."/>
            <person name="Chaumeil P.-A."/>
            <person name="Waite D.W."/>
            <person name="Whitman W.B."/>
            <person name="Parks D.H."/>
            <person name="Hugenholtz P."/>
        </authorList>
    </citation>
    <scope>NUCLEOTIDE SEQUENCE</scope>
    <source>
        <strain evidence="2">UBA8834</strain>
    </source>
</reference>
<dbReference type="Gene3D" id="3.20.20.140">
    <property type="entry name" value="Metal-dependent hydrolases"/>
    <property type="match status" value="1"/>
</dbReference>
<proteinExistence type="predicted"/>
<dbReference type="RefSeq" id="WP_048053223.1">
    <property type="nucleotide sequence ID" value="NZ_DUJN01000005.1"/>
</dbReference>
<evidence type="ECO:0000313" key="3">
    <source>
        <dbReference type="Proteomes" id="UP000617544"/>
    </source>
</evidence>
<dbReference type="Proteomes" id="UP000617544">
    <property type="component" value="Unassembled WGS sequence"/>
</dbReference>
<dbReference type="InterPro" id="IPR006680">
    <property type="entry name" value="Amidohydro-rel"/>
</dbReference>
<dbReference type="PANTHER" id="PTHR43135">
    <property type="entry name" value="ALPHA-D-RIBOSE 1-METHYLPHOSPHONATE 5-TRIPHOSPHATE DIPHOSPHATASE"/>
    <property type="match status" value="1"/>
</dbReference>
<dbReference type="CDD" id="cd01309">
    <property type="entry name" value="Met_dep_hydrolase_C"/>
    <property type="match status" value="1"/>
</dbReference>
<dbReference type="GeneID" id="1443142"/>
<dbReference type="Pfam" id="PF01979">
    <property type="entry name" value="Amidohydro_1"/>
    <property type="match status" value="1"/>
</dbReference>
<accession>A0A832T6X0</accession>
<comment type="caution">
    <text evidence="2">The sequence shown here is derived from an EMBL/GenBank/DDBJ whole genome shotgun (WGS) entry which is preliminary data.</text>
</comment>
<dbReference type="InterPro" id="IPR032466">
    <property type="entry name" value="Metal_Hydrolase"/>
</dbReference>
<dbReference type="InterPro" id="IPR011059">
    <property type="entry name" value="Metal-dep_hydrolase_composite"/>
</dbReference>
<feature type="domain" description="Amidohydrolase-related" evidence="1">
    <location>
        <begin position="55"/>
        <end position="366"/>
    </location>
</feature>
<dbReference type="SUPFAM" id="SSF51556">
    <property type="entry name" value="Metallo-dependent hydrolases"/>
    <property type="match status" value="1"/>
</dbReference>
<name>A0A832T6X0_PYRHR</name>
<evidence type="ECO:0000259" key="1">
    <source>
        <dbReference type="Pfam" id="PF01979"/>
    </source>
</evidence>
<evidence type="ECO:0000313" key="2">
    <source>
        <dbReference type="EMBL" id="HII61328.1"/>
    </source>
</evidence>
<dbReference type="AlphaFoldDB" id="A0A832T6X0"/>
<dbReference type="PANTHER" id="PTHR43135:SF3">
    <property type="entry name" value="ALPHA-D-RIBOSE 1-METHYLPHOSPHONATE 5-TRIPHOSPHATE DIPHOSPHATASE"/>
    <property type="match status" value="1"/>
</dbReference>